<name>A0A165ACA4_XYLHT</name>
<dbReference type="InterPro" id="IPR036388">
    <property type="entry name" value="WH-like_DNA-bd_sf"/>
</dbReference>
<comment type="catalytic activity">
    <reaction evidence="1">
        <text>ATP-dependent breakage, passage and rejoining of double-stranded DNA.</text>
        <dbReference type="EC" id="5.6.2.2"/>
    </reaction>
</comment>
<dbReference type="GeneID" id="28895142"/>
<dbReference type="GO" id="GO:0003677">
    <property type="term" value="F:DNA binding"/>
    <property type="evidence" value="ECO:0007669"/>
    <property type="project" value="UniProtKB-UniRule"/>
</dbReference>
<evidence type="ECO:0000256" key="1">
    <source>
        <dbReference type="PROSITE-ProRule" id="PRU01385"/>
    </source>
</evidence>
<dbReference type="PRINTS" id="PR01550">
    <property type="entry name" value="TOP6AFAMILY"/>
</dbReference>
<dbReference type="GO" id="GO:0000228">
    <property type="term" value="C:nuclear chromosome"/>
    <property type="evidence" value="ECO:0007669"/>
    <property type="project" value="TreeGrafter"/>
</dbReference>
<dbReference type="InterPro" id="IPR002815">
    <property type="entry name" value="Spo11/TopoVI_A"/>
</dbReference>
<evidence type="ECO:0000313" key="4">
    <source>
        <dbReference type="Proteomes" id="UP000076632"/>
    </source>
</evidence>
<accession>A0A165ACA4</accession>
<dbReference type="STRING" id="1328760.A0A165ACA4"/>
<dbReference type="GO" id="GO:0003918">
    <property type="term" value="F:DNA topoisomerase type II (double strand cut, ATP-hydrolyzing) activity"/>
    <property type="evidence" value="ECO:0007669"/>
    <property type="project" value="UniProtKB-UniRule"/>
</dbReference>
<dbReference type="RefSeq" id="XP_018185799.1">
    <property type="nucleotide sequence ID" value="XM_018330005.1"/>
</dbReference>
<dbReference type="Gene3D" id="1.10.10.10">
    <property type="entry name" value="Winged helix-like DNA-binding domain superfamily/Winged helix DNA-binding domain"/>
    <property type="match status" value="1"/>
</dbReference>
<dbReference type="InterPro" id="IPR036078">
    <property type="entry name" value="Spo11/TopoVI_A_sf"/>
</dbReference>
<dbReference type="SUPFAM" id="SSF56726">
    <property type="entry name" value="DNA topoisomerase IV, alpha subunit"/>
    <property type="match status" value="1"/>
</dbReference>
<feature type="non-terminal residue" evidence="3">
    <location>
        <position position="1"/>
    </location>
</feature>
<sequence length="64" mass="7357">IAVFVKILDLMHQALVTRTITTKRDIFYKDPKLFIKQSVVDRFIDDLAFTFHVPRAALNVVGLP</sequence>
<dbReference type="Proteomes" id="UP000076632">
    <property type="component" value="Unassembled WGS sequence"/>
</dbReference>
<dbReference type="PANTHER" id="PTHR10848:SF0">
    <property type="entry name" value="MEIOTIC RECOMBINATION PROTEIN SPO11"/>
    <property type="match status" value="1"/>
</dbReference>
<feature type="active site" description="O-(5'-phospho-DNA)-tyrosine intermediate" evidence="1">
    <location>
        <position position="28"/>
    </location>
</feature>
<dbReference type="GO" id="GO:0007131">
    <property type="term" value="P:reciprocal meiotic recombination"/>
    <property type="evidence" value="ECO:0007669"/>
    <property type="project" value="TreeGrafter"/>
</dbReference>
<dbReference type="GO" id="GO:0000706">
    <property type="term" value="P:meiotic DNA double-strand break processing"/>
    <property type="evidence" value="ECO:0007669"/>
    <property type="project" value="TreeGrafter"/>
</dbReference>
<organism evidence="3 4">
    <name type="scientific">Xylona heveae (strain CBS 132557 / TC161)</name>
    <dbReference type="NCBI Taxonomy" id="1328760"/>
    <lineage>
        <taxon>Eukaryota</taxon>
        <taxon>Fungi</taxon>
        <taxon>Dikarya</taxon>
        <taxon>Ascomycota</taxon>
        <taxon>Pezizomycotina</taxon>
        <taxon>Xylonomycetes</taxon>
        <taxon>Xylonales</taxon>
        <taxon>Xylonaceae</taxon>
        <taxon>Xylona</taxon>
    </lineage>
</organism>
<dbReference type="EMBL" id="KV407463">
    <property type="protein sequence ID" value="KZF20244.1"/>
    <property type="molecule type" value="Genomic_DNA"/>
</dbReference>
<protein>
    <recommendedName>
        <fullName evidence="2">Spo11/DNA topoisomerase VI subunit A N-terminal domain-containing protein</fullName>
    </recommendedName>
</protein>
<dbReference type="AlphaFoldDB" id="A0A165ACA4"/>
<keyword evidence="4" id="KW-1185">Reference proteome</keyword>
<gene>
    <name evidence="3" type="ORF">L228DRAFT_213791</name>
</gene>
<keyword evidence="1" id="KW-0799">Topoisomerase</keyword>
<dbReference type="OrthoDB" id="5377392at2759"/>
<keyword evidence="1" id="KW-0238">DNA-binding</keyword>
<feature type="domain" description="Spo11/DNA topoisomerase VI subunit A N-terminal" evidence="2">
    <location>
        <begin position="2"/>
        <end position="60"/>
    </location>
</feature>
<keyword evidence="1" id="KW-0413">Isomerase</keyword>
<dbReference type="Pfam" id="PF04406">
    <property type="entry name" value="TP6A_N"/>
    <property type="match status" value="1"/>
</dbReference>
<evidence type="ECO:0000313" key="3">
    <source>
        <dbReference type="EMBL" id="KZF20244.1"/>
    </source>
</evidence>
<comment type="similarity">
    <text evidence="1">Belongs to the TOP6A family.</text>
</comment>
<reference evidence="3 4" key="1">
    <citation type="journal article" date="2016" name="Fungal Biol.">
        <title>The genome of Xylona heveae provides a window into fungal endophytism.</title>
        <authorList>
            <person name="Gazis R."/>
            <person name="Kuo A."/>
            <person name="Riley R."/>
            <person name="LaButti K."/>
            <person name="Lipzen A."/>
            <person name="Lin J."/>
            <person name="Amirebrahimi M."/>
            <person name="Hesse C.N."/>
            <person name="Spatafora J.W."/>
            <person name="Henrissat B."/>
            <person name="Hainaut M."/>
            <person name="Grigoriev I.V."/>
            <person name="Hibbett D.S."/>
        </authorList>
    </citation>
    <scope>NUCLEOTIDE SEQUENCE [LARGE SCALE GENOMIC DNA]</scope>
    <source>
        <strain evidence="3 4">TC161</strain>
    </source>
</reference>
<evidence type="ECO:0000259" key="2">
    <source>
        <dbReference type="Pfam" id="PF04406"/>
    </source>
</evidence>
<dbReference type="GO" id="GO:0042138">
    <property type="term" value="P:meiotic DNA double-strand break formation"/>
    <property type="evidence" value="ECO:0007669"/>
    <property type="project" value="TreeGrafter"/>
</dbReference>
<dbReference type="PROSITE" id="PS52041">
    <property type="entry name" value="TOPO_IIB"/>
    <property type="match status" value="1"/>
</dbReference>
<dbReference type="GO" id="GO:0005524">
    <property type="term" value="F:ATP binding"/>
    <property type="evidence" value="ECO:0007669"/>
    <property type="project" value="InterPro"/>
</dbReference>
<dbReference type="InterPro" id="IPR013049">
    <property type="entry name" value="Spo11/TopoVI_A_N"/>
</dbReference>
<dbReference type="PANTHER" id="PTHR10848">
    <property type="entry name" value="MEIOTIC RECOMBINATION PROTEIN SPO11"/>
    <property type="match status" value="1"/>
</dbReference>
<proteinExistence type="inferred from homology"/>
<dbReference type="InParanoid" id="A0A165ACA4"/>